<evidence type="ECO:0000313" key="3">
    <source>
        <dbReference type="Proteomes" id="UP001442494"/>
    </source>
</evidence>
<comment type="caution">
    <text evidence="2">The sequence shown here is derived from an EMBL/GenBank/DDBJ whole genome shotgun (WGS) entry which is preliminary data.</text>
</comment>
<organism evidence="2 3">
    <name type="scientific">Funiculus sociatus GB2-A5</name>
    <dbReference type="NCBI Taxonomy" id="2933946"/>
    <lineage>
        <taxon>Bacteria</taxon>
        <taxon>Bacillati</taxon>
        <taxon>Cyanobacteriota</taxon>
        <taxon>Cyanophyceae</taxon>
        <taxon>Coleofasciculales</taxon>
        <taxon>Coleofasciculaceae</taxon>
        <taxon>Funiculus</taxon>
    </lineage>
</organism>
<keyword evidence="3" id="KW-1185">Reference proteome</keyword>
<evidence type="ECO:0000313" key="2">
    <source>
        <dbReference type="EMBL" id="MEP0867310.1"/>
    </source>
</evidence>
<dbReference type="EMBL" id="JAMPKK010000065">
    <property type="protein sequence ID" value="MEP0867310.1"/>
    <property type="molecule type" value="Genomic_DNA"/>
</dbReference>
<dbReference type="RefSeq" id="WP_199295200.1">
    <property type="nucleotide sequence ID" value="NZ_JAMPKK010000065.1"/>
</dbReference>
<dbReference type="Proteomes" id="UP001442494">
    <property type="component" value="Unassembled WGS sequence"/>
</dbReference>
<feature type="compositionally biased region" description="Low complexity" evidence="1">
    <location>
        <begin position="168"/>
        <end position="188"/>
    </location>
</feature>
<sequence length="209" mass="23746">MKRQSRRFLNPIARFTLVLTATCLCVWASILDFSLHPTSFLLHPANAQIVRTENVWQQVYQRLPDLPRENQYISKETGKAATENTLVSRLIRYHVYVKSRPPNYRLDWKLTLADYLGANELIVESVYPGYDSLRKNPLEGDRAAVSRMNRAQRDALVQVLVSFFGGNAQNATTPPSSTSSPVPQATPQRRQLPQPGDAQLLKNEKLKIE</sequence>
<proteinExistence type="predicted"/>
<accession>A0ABV0JV16</accession>
<gene>
    <name evidence="2" type="ORF">NDI37_22935</name>
</gene>
<protein>
    <recommendedName>
        <fullName evidence="4">DUF4136 domain-containing protein</fullName>
    </recommendedName>
</protein>
<evidence type="ECO:0000256" key="1">
    <source>
        <dbReference type="SAM" id="MobiDB-lite"/>
    </source>
</evidence>
<name>A0ABV0JV16_9CYAN</name>
<reference evidence="2 3" key="1">
    <citation type="submission" date="2022-04" db="EMBL/GenBank/DDBJ databases">
        <title>Positive selection, recombination, and allopatry shape intraspecific diversity of widespread and dominant cyanobacteria.</title>
        <authorList>
            <person name="Wei J."/>
            <person name="Shu W."/>
            <person name="Hu C."/>
        </authorList>
    </citation>
    <scope>NUCLEOTIDE SEQUENCE [LARGE SCALE GENOMIC DNA]</scope>
    <source>
        <strain evidence="2 3">GB2-A5</strain>
    </source>
</reference>
<feature type="region of interest" description="Disordered" evidence="1">
    <location>
        <begin position="168"/>
        <end position="209"/>
    </location>
</feature>
<evidence type="ECO:0008006" key="4">
    <source>
        <dbReference type="Google" id="ProtNLM"/>
    </source>
</evidence>